<gene>
    <name evidence="10" type="ORF">HOLleu_09712</name>
</gene>
<evidence type="ECO:0000256" key="3">
    <source>
        <dbReference type="ARBA" id="ARBA00022448"/>
    </source>
</evidence>
<feature type="region of interest" description="Disordered" evidence="7">
    <location>
        <begin position="1"/>
        <end position="63"/>
    </location>
</feature>
<evidence type="ECO:0000259" key="9">
    <source>
        <dbReference type="PROSITE" id="PS50850"/>
    </source>
</evidence>
<feature type="transmembrane region" description="Helical" evidence="8">
    <location>
        <begin position="392"/>
        <end position="419"/>
    </location>
</feature>
<sequence>MEGINMHADESSVTKNGRKSSNLVTPVDENLLPVETHDGISNGKREPAVLGSDEEDKSPDISPDANFKEVERNVFEILDDQGSSSEELLLGGEDTYTVEEAIDKCGFGIFQIKISCIVGVLFMADAFEIIILSILADQLHCDWSLPLPKKALITTFVFVGYLIGASFFGSASDKFGRKSIVLVSSSWIFVFGVLSSFAPTLLWMYIARFCVGVGLGGAAQSWPMYAEFLPSKSRGRTLSLMQVFWVTGVLGVVSMSAVVVPRYGWRVLVFVAALPQLVFLMLMYYVPESPMFQVVSGQRKKAERTLRAVARLNRKTLPQGRLTVKFITVLSVRIFNPSAKIEKHTDCTDYCQKLDTTGYLQLLATSSSEFVGIFFVLATIDLMGRKISLMIFYFGTAVFLFLLNLCVSQHIITVFIFMIRGLSSSLFSVIYIYTTEVELLILFLRLTLFEIPAMARSSHLEVESYDPEVEKWESYEERLTMFFEANNVTEDKKKVAIFLSSMGAKGYGLLKNLVSPDKPSAKNFPEICKTLKDYYSPRPPVLLERFRFYSHTQSASESVTNFLAELKRLSSTCNFGAFLKDALRDWFVCGLYDATVQKKLLSEDDSLTLEKALKIAVSMETAAKSSAIIKEGTPSISRIYPTHIRSVGLGTCSSMARFGPILTPFFAQVLLAYSPRFTVSFYSILALIAGVCVTFLPYETKGVKLKTTATMESAH</sequence>
<feature type="domain" description="Major facilitator superfamily (MFS) profile" evidence="9">
    <location>
        <begin position="114"/>
        <end position="701"/>
    </location>
</feature>
<comment type="subcellular location">
    <subcellularLocation>
        <location evidence="1">Membrane</location>
        <topology evidence="1">Multi-pass membrane protein</topology>
    </subcellularLocation>
</comment>
<feature type="transmembrane region" description="Helical" evidence="8">
    <location>
        <begin position="679"/>
        <end position="698"/>
    </location>
</feature>
<feature type="transmembrane region" description="Helical" evidence="8">
    <location>
        <begin position="425"/>
        <end position="448"/>
    </location>
</feature>
<evidence type="ECO:0000256" key="5">
    <source>
        <dbReference type="ARBA" id="ARBA00022989"/>
    </source>
</evidence>
<evidence type="ECO:0000256" key="2">
    <source>
        <dbReference type="ARBA" id="ARBA00008335"/>
    </source>
</evidence>
<evidence type="ECO:0000256" key="6">
    <source>
        <dbReference type="ARBA" id="ARBA00023136"/>
    </source>
</evidence>
<keyword evidence="3" id="KW-0813">Transport</keyword>
<dbReference type="GO" id="GO:0016020">
    <property type="term" value="C:membrane"/>
    <property type="evidence" value="ECO:0007669"/>
    <property type="project" value="UniProtKB-SubCell"/>
</dbReference>
<dbReference type="InterPro" id="IPR005828">
    <property type="entry name" value="MFS_sugar_transport-like"/>
</dbReference>
<evidence type="ECO:0000313" key="10">
    <source>
        <dbReference type="EMBL" id="KAJ8042845.1"/>
    </source>
</evidence>
<dbReference type="PANTHER" id="PTHR23511:SF5">
    <property type="entry name" value="MAJOR FACILITATOR-TYPE TRANSPORTER HXNZ-RELATED"/>
    <property type="match status" value="1"/>
</dbReference>
<dbReference type="OrthoDB" id="4139357at2759"/>
<dbReference type="Proteomes" id="UP001152320">
    <property type="component" value="Chromosome 4"/>
</dbReference>
<keyword evidence="6 8" id="KW-0472">Membrane</keyword>
<dbReference type="InterPro" id="IPR020846">
    <property type="entry name" value="MFS_dom"/>
</dbReference>
<feature type="transmembrane region" description="Helical" evidence="8">
    <location>
        <begin position="239"/>
        <end position="260"/>
    </location>
</feature>
<feature type="transmembrane region" description="Helical" evidence="8">
    <location>
        <begin position="151"/>
        <end position="168"/>
    </location>
</feature>
<dbReference type="SUPFAM" id="SSF103473">
    <property type="entry name" value="MFS general substrate transporter"/>
    <property type="match status" value="2"/>
</dbReference>
<dbReference type="GO" id="GO:0022857">
    <property type="term" value="F:transmembrane transporter activity"/>
    <property type="evidence" value="ECO:0007669"/>
    <property type="project" value="InterPro"/>
</dbReference>
<accession>A0A9Q1CDT5</accession>
<evidence type="ECO:0000256" key="1">
    <source>
        <dbReference type="ARBA" id="ARBA00004141"/>
    </source>
</evidence>
<evidence type="ECO:0000256" key="7">
    <source>
        <dbReference type="SAM" id="MobiDB-lite"/>
    </source>
</evidence>
<dbReference type="Pfam" id="PF00083">
    <property type="entry name" value="Sugar_tr"/>
    <property type="match status" value="1"/>
</dbReference>
<organism evidence="10 11">
    <name type="scientific">Holothuria leucospilota</name>
    <name type="common">Black long sea cucumber</name>
    <name type="synonym">Mertensiothuria leucospilota</name>
    <dbReference type="NCBI Taxonomy" id="206669"/>
    <lineage>
        <taxon>Eukaryota</taxon>
        <taxon>Metazoa</taxon>
        <taxon>Echinodermata</taxon>
        <taxon>Eleutherozoa</taxon>
        <taxon>Echinozoa</taxon>
        <taxon>Holothuroidea</taxon>
        <taxon>Aspidochirotacea</taxon>
        <taxon>Aspidochirotida</taxon>
        <taxon>Holothuriidae</taxon>
        <taxon>Holothuria</taxon>
    </lineage>
</organism>
<dbReference type="PROSITE" id="PS50850">
    <property type="entry name" value="MFS"/>
    <property type="match status" value="1"/>
</dbReference>
<name>A0A9Q1CDT5_HOLLE</name>
<evidence type="ECO:0000256" key="4">
    <source>
        <dbReference type="ARBA" id="ARBA00022692"/>
    </source>
</evidence>
<keyword evidence="11" id="KW-1185">Reference proteome</keyword>
<comment type="similarity">
    <text evidence="2">Belongs to the major facilitator superfamily.</text>
</comment>
<dbReference type="InterPro" id="IPR036259">
    <property type="entry name" value="MFS_trans_sf"/>
</dbReference>
<feature type="transmembrane region" description="Helical" evidence="8">
    <location>
        <begin position="180"/>
        <end position="206"/>
    </location>
</feature>
<evidence type="ECO:0000313" key="11">
    <source>
        <dbReference type="Proteomes" id="UP001152320"/>
    </source>
</evidence>
<comment type="caution">
    <text evidence="10">The sequence shown here is derived from an EMBL/GenBank/DDBJ whole genome shotgun (WGS) entry which is preliminary data.</text>
</comment>
<keyword evidence="5 8" id="KW-1133">Transmembrane helix</keyword>
<proteinExistence type="inferred from homology"/>
<feature type="transmembrane region" description="Helical" evidence="8">
    <location>
        <begin position="267"/>
        <end position="286"/>
    </location>
</feature>
<reference evidence="10" key="1">
    <citation type="submission" date="2021-10" db="EMBL/GenBank/DDBJ databases">
        <title>Tropical sea cucumber genome reveals ecological adaptation and Cuvierian tubules defense mechanism.</title>
        <authorList>
            <person name="Chen T."/>
        </authorList>
    </citation>
    <scope>NUCLEOTIDE SEQUENCE</scope>
    <source>
        <strain evidence="10">Nanhai2018</strain>
        <tissue evidence="10">Muscle</tissue>
    </source>
</reference>
<dbReference type="AlphaFoldDB" id="A0A9Q1CDT5"/>
<feature type="compositionally biased region" description="Polar residues" evidence="7">
    <location>
        <begin position="13"/>
        <end position="24"/>
    </location>
</feature>
<protein>
    <submittedName>
        <fullName evidence="10">Synaptic vesicle 2-related protein</fullName>
    </submittedName>
</protein>
<keyword evidence="4 8" id="KW-0812">Transmembrane</keyword>
<dbReference type="EMBL" id="JAIZAY010000004">
    <property type="protein sequence ID" value="KAJ8042845.1"/>
    <property type="molecule type" value="Genomic_DNA"/>
</dbReference>
<feature type="compositionally biased region" description="Basic and acidic residues" evidence="7">
    <location>
        <begin position="35"/>
        <end position="47"/>
    </location>
</feature>
<feature type="transmembrane region" description="Helical" evidence="8">
    <location>
        <begin position="359"/>
        <end position="380"/>
    </location>
</feature>
<feature type="transmembrane region" description="Helical" evidence="8">
    <location>
        <begin position="655"/>
        <end position="673"/>
    </location>
</feature>
<dbReference type="PANTHER" id="PTHR23511">
    <property type="entry name" value="SYNAPTIC VESICLE GLYCOPROTEIN 2"/>
    <property type="match status" value="1"/>
</dbReference>
<dbReference type="Gene3D" id="1.20.1250.20">
    <property type="entry name" value="MFS general substrate transporter like domains"/>
    <property type="match status" value="3"/>
</dbReference>
<evidence type="ECO:0000256" key="8">
    <source>
        <dbReference type="SAM" id="Phobius"/>
    </source>
</evidence>
<feature type="transmembrane region" description="Helical" evidence="8">
    <location>
        <begin position="114"/>
        <end position="136"/>
    </location>
</feature>